<comment type="subcellular location">
    <subcellularLocation>
        <location evidence="9">Endomembrane system</location>
        <topology evidence="9">Single-pass type I membrane protein</topology>
    </subcellularLocation>
</comment>
<dbReference type="InterPro" id="IPR044744">
    <property type="entry name" value="ZNRF4/RNF13/RNF167_PA"/>
</dbReference>
<gene>
    <name evidence="15" type="ORF">MELIAE_LOCUS8193</name>
</gene>
<evidence type="ECO:0000256" key="13">
    <source>
        <dbReference type="SAM" id="SignalP"/>
    </source>
</evidence>
<keyword evidence="16" id="KW-1185">Reference proteome</keyword>
<sequence length="391" mass="43936">MLSITICILLALSLDQTTAEIYAIQFDSQFYYEEFEDVEAMFGPKLSEGIALRGMLHYGEPPEVCSKIKPPPNNTENETAKWFILLPRYTLAENCTFEENVRYAQAAGYDAVIIHNIHSNHLIPMSAKNSTGIMIPSVFVSELSGFTLKMYAKPSYFIVITGTSPFNIQTHLLIPFAIVVGICFIVMIVFMIVKFIKDRRRQRRHRLPASTLKKIPTCKFQTGDPYETCAICLDDYVEGEKLRVLPCNHVYHTNCIDPWLTKNRRVCPICKRKVFAHDESHHDSDSDSEADDTTPLLNPTTNRGTQGGTFDQPHENPIQRAVRSISQQSGAANFVTASDHHSINGERVSNPSSSGSYSSVKSDENDCDNLGELHVHTQPETLDETKTDINV</sequence>
<evidence type="ECO:0000313" key="16">
    <source>
        <dbReference type="Proteomes" id="UP001154078"/>
    </source>
</evidence>
<feature type="region of interest" description="Disordered" evidence="11">
    <location>
        <begin position="280"/>
        <end position="315"/>
    </location>
</feature>
<evidence type="ECO:0000256" key="2">
    <source>
        <dbReference type="ARBA" id="ARBA00022723"/>
    </source>
</evidence>
<dbReference type="FunFam" id="3.30.40.10:FF:000429">
    <property type="entry name" value="E3 ubiquitin-protein ligase RNF13"/>
    <property type="match status" value="1"/>
</dbReference>
<keyword evidence="6 12" id="KW-1133">Transmembrane helix</keyword>
<evidence type="ECO:0000256" key="12">
    <source>
        <dbReference type="SAM" id="Phobius"/>
    </source>
</evidence>
<proteinExistence type="predicted"/>
<feature type="chain" id="PRO_5040403081" description="RING-type domain-containing protein" evidence="13">
    <location>
        <begin position="20"/>
        <end position="391"/>
    </location>
</feature>
<feature type="compositionally biased region" description="Polar residues" evidence="11">
    <location>
        <begin position="295"/>
        <end position="304"/>
    </location>
</feature>
<dbReference type="CDD" id="cd02123">
    <property type="entry name" value="PA_C_RZF_like"/>
    <property type="match status" value="1"/>
</dbReference>
<evidence type="ECO:0000256" key="6">
    <source>
        <dbReference type="ARBA" id="ARBA00022989"/>
    </source>
</evidence>
<dbReference type="PROSITE" id="PS50089">
    <property type="entry name" value="ZF_RING_2"/>
    <property type="match status" value="1"/>
</dbReference>
<dbReference type="Pfam" id="PF02225">
    <property type="entry name" value="PA"/>
    <property type="match status" value="1"/>
</dbReference>
<dbReference type="InterPro" id="IPR051834">
    <property type="entry name" value="RING_finger_E3_ligase"/>
</dbReference>
<keyword evidence="8" id="KW-0325">Glycoprotein</keyword>
<dbReference type="Gene3D" id="3.30.40.10">
    <property type="entry name" value="Zinc/RING finger domain, C3HC4 (zinc finger)"/>
    <property type="match status" value="1"/>
</dbReference>
<keyword evidence="5" id="KW-0862">Zinc</keyword>
<dbReference type="GO" id="GO:0006511">
    <property type="term" value="P:ubiquitin-dependent protein catabolic process"/>
    <property type="evidence" value="ECO:0007669"/>
    <property type="project" value="TreeGrafter"/>
</dbReference>
<dbReference type="GO" id="GO:0005634">
    <property type="term" value="C:nucleus"/>
    <property type="evidence" value="ECO:0007669"/>
    <property type="project" value="TreeGrafter"/>
</dbReference>
<evidence type="ECO:0000256" key="7">
    <source>
        <dbReference type="ARBA" id="ARBA00023136"/>
    </source>
</evidence>
<feature type="transmembrane region" description="Helical" evidence="12">
    <location>
        <begin position="172"/>
        <end position="196"/>
    </location>
</feature>
<dbReference type="EMBL" id="OV121136">
    <property type="protein sequence ID" value="CAH0557484.1"/>
    <property type="molecule type" value="Genomic_DNA"/>
</dbReference>
<dbReference type="GO" id="GO:0012505">
    <property type="term" value="C:endomembrane system"/>
    <property type="evidence" value="ECO:0007669"/>
    <property type="project" value="UniProtKB-SubCell"/>
</dbReference>
<dbReference type="SMART" id="SM00184">
    <property type="entry name" value="RING"/>
    <property type="match status" value="1"/>
</dbReference>
<keyword evidence="4 10" id="KW-0863">Zinc-finger</keyword>
<dbReference type="InterPro" id="IPR001841">
    <property type="entry name" value="Znf_RING"/>
</dbReference>
<feature type="compositionally biased region" description="Low complexity" evidence="11">
    <location>
        <begin position="349"/>
        <end position="360"/>
    </location>
</feature>
<protein>
    <recommendedName>
        <fullName evidence="14">RING-type domain-containing protein</fullName>
    </recommendedName>
</protein>
<dbReference type="GO" id="GO:0005737">
    <property type="term" value="C:cytoplasm"/>
    <property type="evidence" value="ECO:0007669"/>
    <property type="project" value="UniProtKB-ARBA"/>
</dbReference>
<dbReference type="AlphaFoldDB" id="A0A9P0FJW1"/>
<evidence type="ECO:0000256" key="1">
    <source>
        <dbReference type="ARBA" id="ARBA00022692"/>
    </source>
</evidence>
<organism evidence="15 16">
    <name type="scientific">Brassicogethes aeneus</name>
    <name type="common">Rape pollen beetle</name>
    <name type="synonym">Meligethes aeneus</name>
    <dbReference type="NCBI Taxonomy" id="1431903"/>
    <lineage>
        <taxon>Eukaryota</taxon>
        <taxon>Metazoa</taxon>
        <taxon>Ecdysozoa</taxon>
        <taxon>Arthropoda</taxon>
        <taxon>Hexapoda</taxon>
        <taxon>Insecta</taxon>
        <taxon>Pterygota</taxon>
        <taxon>Neoptera</taxon>
        <taxon>Endopterygota</taxon>
        <taxon>Coleoptera</taxon>
        <taxon>Polyphaga</taxon>
        <taxon>Cucujiformia</taxon>
        <taxon>Nitidulidae</taxon>
        <taxon>Meligethinae</taxon>
        <taxon>Brassicogethes</taxon>
    </lineage>
</organism>
<feature type="compositionally biased region" description="Basic and acidic residues" evidence="11">
    <location>
        <begin position="371"/>
        <end position="391"/>
    </location>
</feature>
<dbReference type="GO" id="GO:0008270">
    <property type="term" value="F:zinc ion binding"/>
    <property type="evidence" value="ECO:0007669"/>
    <property type="project" value="UniProtKB-KW"/>
</dbReference>
<evidence type="ECO:0000256" key="3">
    <source>
        <dbReference type="ARBA" id="ARBA00022729"/>
    </source>
</evidence>
<dbReference type="InterPro" id="IPR013083">
    <property type="entry name" value="Znf_RING/FYVE/PHD"/>
</dbReference>
<accession>A0A9P0FJW1</accession>
<feature type="domain" description="RING-type" evidence="14">
    <location>
        <begin position="229"/>
        <end position="271"/>
    </location>
</feature>
<dbReference type="Proteomes" id="UP001154078">
    <property type="component" value="Chromosome 5"/>
</dbReference>
<evidence type="ECO:0000256" key="5">
    <source>
        <dbReference type="ARBA" id="ARBA00022833"/>
    </source>
</evidence>
<dbReference type="InterPro" id="IPR003137">
    <property type="entry name" value="PA_domain"/>
</dbReference>
<dbReference type="FunFam" id="3.50.30.30:FF:000026">
    <property type="entry name" value="E3 ubiquitin-protein ligase RNF13"/>
    <property type="match status" value="1"/>
</dbReference>
<dbReference type="PANTHER" id="PTHR45931:SF20">
    <property type="entry name" value="RING-TYPE E3 UBIQUITIN TRANSFERASE"/>
    <property type="match status" value="1"/>
</dbReference>
<keyword evidence="7 12" id="KW-0472">Membrane</keyword>
<evidence type="ECO:0000256" key="8">
    <source>
        <dbReference type="ARBA" id="ARBA00023180"/>
    </source>
</evidence>
<dbReference type="PANTHER" id="PTHR45931">
    <property type="entry name" value="SI:CH211-59O9.10"/>
    <property type="match status" value="1"/>
</dbReference>
<keyword evidence="2" id="KW-0479">Metal-binding</keyword>
<feature type="region of interest" description="Disordered" evidence="11">
    <location>
        <begin position="340"/>
        <end position="391"/>
    </location>
</feature>
<dbReference type="Pfam" id="PF13639">
    <property type="entry name" value="zf-RING_2"/>
    <property type="match status" value="1"/>
</dbReference>
<name>A0A9P0FJW1_BRAAE</name>
<evidence type="ECO:0000313" key="15">
    <source>
        <dbReference type="EMBL" id="CAH0557484.1"/>
    </source>
</evidence>
<dbReference type="OrthoDB" id="8062037at2759"/>
<evidence type="ECO:0000256" key="11">
    <source>
        <dbReference type="SAM" id="MobiDB-lite"/>
    </source>
</evidence>
<dbReference type="GO" id="GO:0061630">
    <property type="term" value="F:ubiquitin protein ligase activity"/>
    <property type="evidence" value="ECO:0007669"/>
    <property type="project" value="TreeGrafter"/>
</dbReference>
<dbReference type="Gene3D" id="3.50.30.30">
    <property type="match status" value="1"/>
</dbReference>
<evidence type="ECO:0000256" key="10">
    <source>
        <dbReference type="PROSITE-ProRule" id="PRU00175"/>
    </source>
</evidence>
<evidence type="ECO:0000256" key="4">
    <source>
        <dbReference type="ARBA" id="ARBA00022771"/>
    </source>
</evidence>
<evidence type="ECO:0000259" key="14">
    <source>
        <dbReference type="PROSITE" id="PS50089"/>
    </source>
</evidence>
<feature type="signal peptide" evidence="13">
    <location>
        <begin position="1"/>
        <end position="19"/>
    </location>
</feature>
<keyword evidence="3 13" id="KW-0732">Signal</keyword>
<dbReference type="SUPFAM" id="SSF57850">
    <property type="entry name" value="RING/U-box"/>
    <property type="match status" value="1"/>
</dbReference>
<reference evidence="15" key="1">
    <citation type="submission" date="2021-12" db="EMBL/GenBank/DDBJ databases">
        <authorList>
            <person name="King R."/>
        </authorList>
    </citation>
    <scope>NUCLEOTIDE SEQUENCE</scope>
</reference>
<keyword evidence="1 12" id="KW-0812">Transmembrane</keyword>
<evidence type="ECO:0000256" key="9">
    <source>
        <dbReference type="ARBA" id="ARBA00046288"/>
    </source>
</evidence>